<evidence type="ECO:0000313" key="2">
    <source>
        <dbReference type="EMBL" id="TWU07829.1"/>
    </source>
</evidence>
<dbReference type="GO" id="GO:0004519">
    <property type="term" value="F:endonuclease activity"/>
    <property type="evidence" value="ECO:0007669"/>
    <property type="project" value="InterPro"/>
</dbReference>
<keyword evidence="3" id="KW-1185">Reference proteome</keyword>
<evidence type="ECO:0000313" key="3">
    <source>
        <dbReference type="Proteomes" id="UP000320176"/>
    </source>
</evidence>
<dbReference type="Pfam" id="PF01844">
    <property type="entry name" value="HNH"/>
    <property type="match status" value="1"/>
</dbReference>
<dbReference type="EMBL" id="SJPN01000001">
    <property type="protein sequence ID" value="TWU07829.1"/>
    <property type="molecule type" value="Genomic_DNA"/>
</dbReference>
<dbReference type="Gene3D" id="1.10.30.50">
    <property type="match status" value="1"/>
</dbReference>
<dbReference type="AlphaFoldDB" id="A0A5C6B941"/>
<dbReference type="CDD" id="cd00085">
    <property type="entry name" value="HNHc"/>
    <property type="match status" value="1"/>
</dbReference>
<dbReference type="InterPro" id="IPR003615">
    <property type="entry name" value="HNH_nuc"/>
</dbReference>
<dbReference type="Proteomes" id="UP000320176">
    <property type="component" value="Unassembled WGS sequence"/>
</dbReference>
<dbReference type="GO" id="GO:0003676">
    <property type="term" value="F:nucleic acid binding"/>
    <property type="evidence" value="ECO:0007669"/>
    <property type="project" value="InterPro"/>
</dbReference>
<name>A0A5C6B941_9BACT</name>
<sequence>MIQGFDYPTEPHVRRHGPAGYTNYESYRPWLRDEFLFRCVYCLNREKWCSDAIAFNIDHFLPVSVSPDLSCEYTNLLYACARCNLAKSDIVGIADPCQVAYGDCLVIRRTGVIQPLNKHGIKIADSLALNMESRVDARYRWIRLLEDLRASMPDHYREYVGFPTLLDDLRPPRLRPPFNSIPDSVNDCFFVQREENRIASTY</sequence>
<protein>
    <recommendedName>
        <fullName evidence="1">HNH domain-containing protein</fullName>
    </recommendedName>
</protein>
<feature type="domain" description="HNH" evidence="1">
    <location>
        <begin position="39"/>
        <end position="89"/>
    </location>
</feature>
<dbReference type="InterPro" id="IPR002711">
    <property type="entry name" value="HNH"/>
</dbReference>
<dbReference type="OrthoDB" id="9802901at2"/>
<proteinExistence type="predicted"/>
<organism evidence="2 3">
    <name type="scientific">Stieleria varia</name>
    <dbReference type="NCBI Taxonomy" id="2528005"/>
    <lineage>
        <taxon>Bacteria</taxon>
        <taxon>Pseudomonadati</taxon>
        <taxon>Planctomycetota</taxon>
        <taxon>Planctomycetia</taxon>
        <taxon>Pirellulales</taxon>
        <taxon>Pirellulaceae</taxon>
        <taxon>Stieleria</taxon>
    </lineage>
</organism>
<comment type="caution">
    <text evidence="2">The sequence shown here is derived from an EMBL/GenBank/DDBJ whole genome shotgun (WGS) entry which is preliminary data.</text>
</comment>
<dbReference type="RefSeq" id="WP_146517985.1">
    <property type="nucleotide sequence ID" value="NZ_CP151726.1"/>
</dbReference>
<accession>A0A5C6B941</accession>
<reference evidence="2 3" key="1">
    <citation type="submission" date="2019-02" db="EMBL/GenBank/DDBJ databases">
        <title>Deep-cultivation of Planctomycetes and their phenomic and genomic characterization uncovers novel biology.</title>
        <authorList>
            <person name="Wiegand S."/>
            <person name="Jogler M."/>
            <person name="Boedeker C."/>
            <person name="Pinto D."/>
            <person name="Vollmers J."/>
            <person name="Rivas-Marin E."/>
            <person name="Kohn T."/>
            <person name="Peeters S.H."/>
            <person name="Heuer A."/>
            <person name="Rast P."/>
            <person name="Oberbeckmann S."/>
            <person name="Bunk B."/>
            <person name="Jeske O."/>
            <person name="Meyerdierks A."/>
            <person name="Storesund J.E."/>
            <person name="Kallscheuer N."/>
            <person name="Luecker S."/>
            <person name="Lage O.M."/>
            <person name="Pohl T."/>
            <person name="Merkel B.J."/>
            <person name="Hornburger P."/>
            <person name="Mueller R.-W."/>
            <person name="Bruemmer F."/>
            <person name="Labrenz M."/>
            <person name="Spormann A.M."/>
            <person name="Op Den Camp H."/>
            <person name="Overmann J."/>
            <person name="Amann R."/>
            <person name="Jetten M.S.M."/>
            <person name="Mascher T."/>
            <person name="Medema M.H."/>
            <person name="Devos D.P."/>
            <person name="Kaster A.-K."/>
            <person name="Ovreas L."/>
            <person name="Rohde M."/>
            <person name="Galperin M.Y."/>
            <person name="Jogler C."/>
        </authorList>
    </citation>
    <scope>NUCLEOTIDE SEQUENCE [LARGE SCALE GENOMIC DNA]</scope>
    <source>
        <strain evidence="2 3">Pla52n</strain>
    </source>
</reference>
<dbReference type="GO" id="GO:0008270">
    <property type="term" value="F:zinc ion binding"/>
    <property type="evidence" value="ECO:0007669"/>
    <property type="project" value="InterPro"/>
</dbReference>
<evidence type="ECO:0000259" key="1">
    <source>
        <dbReference type="Pfam" id="PF01844"/>
    </source>
</evidence>
<gene>
    <name evidence="2" type="ORF">Pla52n_04040</name>
</gene>